<evidence type="ECO:0000256" key="3">
    <source>
        <dbReference type="ARBA" id="ARBA00023163"/>
    </source>
</evidence>
<evidence type="ECO:0000313" key="6">
    <source>
        <dbReference type="EMBL" id="MBB3981971.1"/>
    </source>
</evidence>
<keyword evidence="3" id="KW-0804">Transcription</keyword>
<dbReference type="InterPro" id="IPR004111">
    <property type="entry name" value="Repressor_TetR_C"/>
</dbReference>
<sequence>MIARLVATLLDMARSGGIDALNIRPVAQRLGVSPRILYHHVRDKETMLGLLTDPILDGRLPDLSAPDWKSRLRSIARSVHRAYPDFPGSAAFILSRSANRLELPNALAIRRALLTAFEEAGLTRRQGEEMLVIFSVIVFGNVVVAESLEDHHDRLAMQRDVVEAAFTRAIDMLLDAIHAIA</sequence>
<dbReference type="SUPFAM" id="SSF46689">
    <property type="entry name" value="Homeodomain-like"/>
    <property type="match status" value="1"/>
</dbReference>
<dbReference type="PROSITE" id="PS50977">
    <property type="entry name" value="HTH_TETR_2"/>
    <property type="match status" value="1"/>
</dbReference>
<feature type="domain" description="HTH tetR-type" evidence="5">
    <location>
        <begin position="1"/>
        <end position="59"/>
    </location>
</feature>
<dbReference type="InterPro" id="IPR036271">
    <property type="entry name" value="Tet_transcr_reg_TetR-rel_C_sf"/>
</dbReference>
<evidence type="ECO:0000256" key="1">
    <source>
        <dbReference type="ARBA" id="ARBA00023015"/>
    </source>
</evidence>
<dbReference type="EMBL" id="JACIEB010000003">
    <property type="protein sequence ID" value="MBB3981971.1"/>
    <property type="molecule type" value="Genomic_DNA"/>
</dbReference>
<evidence type="ECO:0000313" key="7">
    <source>
        <dbReference type="Proteomes" id="UP000552757"/>
    </source>
</evidence>
<proteinExistence type="predicted"/>
<keyword evidence="7" id="KW-1185">Reference proteome</keyword>
<evidence type="ECO:0000256" key="2">
    <source>
        <dbReference type="ARBA" id="ARBA00023125"/>
    </source>
</evidence>
<dbReference type="Pfam" id="PF02909">
    <property type="entry name" value="TetR_C_1"/>
    <property type="match status" value="1"/>
</dbReference>
<feature type="DNA-binding region" description="H-T-H motif" evidence="4">
    <location>
        <begin position="22"/>
        <end position="41"/>
    </location>
</feature>
<comment type="caution">
    <text evidence="6">The sequence shown here is derived from an EMBL/GenBank/DDBJ whole genome shotgun (WGS) entry which is preliminary data.</text>
</comment>
<dbReference type="InterPro" id="IPR009057">
    <property type="entry name" value="Homeodomain-like_sf"/>
</dbReference>
<dbReference type="RefSeq" id="WP_246344386.1">
    <property type="nucleotide sequence ID" value="NZ_JACIEB010000003.1"/>
</dbReference>
<keyword evidence="1" id="KW-0805">Transcription regulation</keyword>
<evidence type="ECO:0000256" key="4">
    <source>
        <dbReference type="PROSITE-ProRule" id="PRU00335"/>
    </source>
</evidence>
<keyword evidence="2 4" id="KW-0238">DNA-binding</keyword>
<dbReference type="SUPFAM" id="SSF48498">
    <property type="entry name" value="Tetracyclin repressor-like, C-terminal domain"/>
    <property type="match status" value="1"/>
</dbReference>
<dbReference type="AlphaFoldDB" id="A0A7W6DII5"/>
<dbReference type="Pfam" id="PF00440">
    <property type="entry name" value="TetR_N"/>
    <property type="match status" value="1"/>
</dbReference>
<dbReference type="GO" id="GO:0045892">
    <property type="term" value="P:negative regulation of DNA-templated transcription"/>
    <property type="evidence" value="ECO:0007669"/>
    <property type="project" value="InterPro"/>
</dbReference>
<accession>A0A7W6DII5</accession>
<dbReference type="Gene3D" id="1.10.357.10">
    <property type="entry name" value="Tetracycline Repressor, domain 2"/>
    <property type="match status" value="1"/>
</dbReference>
<protein>
    <submittedName>
        <fullName evidence="6">AcrR family transcriptional regulator</fullName>
    </submittedName>
</protein>
<dbReference type="GO" id="GO:0003677">
    <property type="term" value="F:DNA binding"/>
    <property type="evidence" value="ECO:0007669"/>
    <property type="project" value="UniProtKB-UniRule"/>
</dbReference>
<name>A0A7W6DII5_9SPHN</name>
<dbReference type="Proteomes" id="UP000552757">
    <property type="component" value="Unassembled WGS sequence"/>
</dbReference>
<organism evidence="6 7">
    <name type="scientific">Sphingobium fontiphilum</name>
    <dbReference type="NCBI Taxonomy" id="944425"/>
    <lineage>
        <taxon>Bacteria</taxon>
        <taxon>Pseudomonadati</taxon>
        <taxon>Pseudomonadota</taxon>
        <taxon>Alphaproteobacteria</taxon>
        <taxon>Sphingomonadales</taxon>
        <taxon>Sphingomonadaceae</taxon>
        <taxon>Sphingobium</taxon>
    </lineage>
</organism>
<dbReference type="InterPro" id="IPR001647">
    <property type="entry name" value="HTH_TetR"/>
</dbReference>
<evidence type="ECO:0000259" key="5">
    <source>
        <dbReference type="PROSITE" id="PS50977"/>
    </source>
</evidence>
<reference evidence="6 7" key="1">
    <citation type="submission" date="2020-08" db="EMBL/GenBank/DDBJ databases">
        <title>Genomic Encyclopedia of Type Strains, Phase IV (KMG-IV): sequencing the most valuable type-strain genomes for metagenomic binning, comparative biology and taxonomic classification.</title>
        <authorList>
            <person name="Goeker M."/>
        </authorList>
    </citation>
    <scope>NUCLEOTIDE SEQUENCE [LARGE SCALE GENOMIC DNA]</scope>
    <source>
        <strain evidence="6 7">DSM 29348</strain>
    </source>
</reference>
<gene>
    <name evidence="6" type="ORF">GGR44_001630</name>
</gene>